<dbReference type="Gene3D" id="2.30.30.30">
    <property type="match status" value="1"/>
</dbReference>
<keyword evidence="3 8" id="KW-0694">RNA-binding</keyword>
<evidence type="ECO:0000259" key="10">
    <source>
        <dbReference type="SMART" id="SM00739"/>
    </source>
</evidence>
<comment type="similarity">
    <text evidence="1 8 9">Belongs to the universal ribosomal protein uL24 family.</text>
</comment>
<keyword evidence="2 8" id="KW-0699">rRNA-binding</keyword>
<evidence type="ECO:0000256" key="5">
    <source>
        <dbReference type="ARBA" id="ARBA00023274"/>
    </source>
</evidence>
<comment type="subunit">
    <text evidence="8">Part of the 50S ribosomal subunit.</text>
</comment>
<feature type="domain" description="KOW" evidence="10">
    <location>
        <begin position="3"/>
        <end position="30"/>
    </location>
</feature>
<comment type="function">
    <text evidence="7 8">One of the proteins that surrounds the polypeptide exit tunnel on the outside of the subunit.</text>
</comment>
<dbReference type="GO" id="GO:1990904">
    <property type="term" value="C:ribonucleoprotein complex"/>
    <property type="evidence" value="ECO:0007669"/>
    <property type="project" value="UniProtKB-KW"/>
</dbReference>
<dbReference type="EMBL" id="AP014879">
    <property type="protein sequence ID" value="BAV34574.1"/>
    <property type="molecule type" value="Genomic_DNA"/>
</dbReference>
<dbReference type="SUPFAM" id="SSF50104">
    <property type="entry name" value="Translation proteins SH3-like domain"/>
    <property type="match status" value="1"/>
</dbReference>
<accession>A0A1B4XIF3</accession>
<reference evidence="11 12" key="1">
    <citation type="submission" date="2015-05" db="EMBL/GenBank/DDBJ databases">
        <title>Complete genome sequence of a sulfur-oxidizing gammaproteobacterium strain HA5.</title>
        <authorList>
            <person name="Miura A."/>
            <person name="Kojima H."/>
            <person name="Fukui M."/>
        </authorList>
    </citation>
    <scope>NUCLEOTIDE SEQUENCE [LARGE SCALE GENOMIC DNA]</scope>
    <source>
        <strain evidence="11 12">HA5</strain>
    </source>
</reference>
<dbReference type="InterPro" id="IPR041988">
    <property type="entry name" value="Ribosomal_uL24_KOW"/>
</dbReference>
<comment type="function">
    <text evidence="8">One of two assembly initiator proteins, it binds directly to the 5'-end of the 23S rRNA, where it nucleates assembly of the 50S subunit.</text>
</comment>
<evidence type="ECO:0000256" key="8">
    <source>
        <dbReference type="HAMAP-Rule" id="MF_01326"/>
    </source>
</evidence>
<dbReference type="OrthoDB" id="9807419at2"/>
<dbReference type="PROSITE" id="PS01108">
    <property type="entry name" value="RIBOSOMAL_L24"/>
    <property type="match status" value="1"/>
</dbReference>
<evidence type="ECO:0000256" key="9">
    <source>
        <dbReference type="RuleBase" id="RU003477"/>
    </source>
</evidence>
<dbReference type="InterPro" id="IPR008991">
    <property type="entry name" value="Translation_prot_SH3-like_sf"/>
</dbReference>
<evidence type="ECO:0000256" key="6">
    <source>
        <dbReference type="ARBA" id="ARBA00035206"/>
    </source>
</evidence>
<sequence length="106" mass="11635">MKKIRKGDKVLVLAGRDKGKQGTVLRVLDDSRVLVENVNMIKRHTKPNPNKGVTGGIIDREAPIHVSNVALFNPATGKGERVGMRVMQDGSKVRFFKKSGEVADVK</sequence>
<dbReference type="Pfam" id="PF00467">
    <property type="entry name" value="KOW"/>
    <property type="match status" value="1"/>
</dbReference>
<dbReference type="CDD" id="cd06089">
    <property type="entry name" value="KOW_RPL26"/>
    <property type="match status" value="1"/>
</dbReference>
<proteinExistence type="inferred from homology"/>
<evidence type="ECO:0000256" key="3">
    <source>
        <dbReference type="ARBA" id="ARBA00022884"/>
    </source>
</evidence>
<evidence type="ECO:0000256" key="1">
    <source>
        <dbReference type="ARBA" id="ARBA00010618"/>
    </source>
</evidence>
<dbReference type="SMART" id="SM00739">
    <property type="entry name" value="KOW"/>
    <property type="match status" value="1"/>
</dbReference>
<dbReference type="FunFam" id="2.30.30.30:FF:000004">
    <property type="entry name" value="50S ribosomal protein L24"/>
    <property type="match status" value="1"/>
</dbReference>
<keyword evidence="4 8" id="KW-0689">Ribosomal protein</keyword>
<evidence type="ECO:0000313" key="12">
    <source>
        <dbReference type="Proteomes" id="UP000243180"/>
    </source>
</evidence>
<dbReference type="HAMAP" id="MF_01326_B">
    <property type="entry name" value="Ribosomal_uL24_B"/>
    <property type="match status" value="1"/>
</dbReference>
<evidence type="ECO:0000256" key="2">
    <source>
        <dbReference type="ARBA" id="ARBA00022730"/>
    </source>
</evidence>
<dbReference type="FunCoup" id="A0A1B4XIF3">
    <property type="interactions" value="633"/>
</dbReference>
<dbReference type="GO" id="GO:0003735">
    <property type="term" value="F:structural constituent of ribosome"/>
    <property type="evidence" value="ECO:0007669"/>
    <property type="project" value="InterPro"/>
</dbReference>
<dbReference type="RefSeq" id="WP_096361301.1">
    <property type="nucleotide sequence ID" value="NZ_AP014879.1"/>
</dbReference>
<dbReference type="InterPro" id="IPR005824">
    <property type="entry name" value="KOW"/>
</dbReference>
<dbReference type="InterPro" id="IPR003256">
    <property type="entry name" value="Ribosomal_uL24"/>
</dbReference>
<dbReference type="InterPro" id="IPR014722">
    <property type="entry name" value="Rib_uL2_dom2"/>
</dbReference>
<evidence type="ECO:0000313" key="11">
    <source>
        <dbReference type="EMBL" id="BAV34574.1"/>
    </source>
</evidence>
<name>A0A1B4XIF3_9GAMM</name>
<keyword evidence="12" id="KW-1185">Reference proteome</keyword>
<dbReference type="AlphaFoldDB" id="A0A1B4XIF3"/>
<dbReference type="KEGG" id="slim:SCL_2286"/>
<dbReference type="InterPro" id="IPR005825">
    <property type="entry name" value="Ribosomal_uL24_CS"/>
</dbReference>
<dbReference type="GO" id="GO:0019843">
    <property type="term" value="F:rRNA binding"/>
    <property type="evidence" value="ECO:0007669"/>
    <property type="project" value="UniProtKB-UniRule"/>
</dbReference>
<protein>
    <recommendedName>
        <fullName evidence="6 8">Large ribosomal subunit protein uL24</fullName>
    </recommendedName>
</protein>
<dbReference type="Proteomes" id="UP000243180">
    <property type="component" value="Chromosome"/>
</dbReference>
<dbReference type="GO" id="GO:0005840">
    <property type="term" value="C:ribosome"/>
    <property type="evidence" value="ECO:0007669"/>
    <property type="project" value="UniProtKB-KW"/>
</dbReference>
<dbReference type="PANTHER" id="PTHR12903">
    <property type="entry name" value="MITOCHONDRIAL RIBOSOMAL PROTEIN L24"/>
    <property type="match status" value="1"/>
</dbReference>
<keyword evidence="5 8" id="KW-0687">Ribonucleoprotein</keyword>
<dbReference type="GO" id="GO:0006412">
    <property type="term" value="P:translation"/>
    <property type="evidence" value="ECO:0007669"/>
    <property type="project" value="UniProtKB-UniRule"/>
</dbReference>
<dbReference type="Pfam" id="PF17136">
    <property type="entry name" value="ribosomal_L24"/>
    <property type="match status" value="1"/>
</dbReference>
<evidence type="ECO:0000256" key="4">
    <source>
        <dbReference type="ARBA" id="ARBA00022980"/>
    </source>
</evidence>
<dbReference type="InterPro" id="IPR057264">
    <property type="entry name" value="Ribosomal_uL24_C"/>
</dbReference>
<dbReference type="NCBIfam" id="TIGR01079">
    <property type="entry name" value="rplX_bact"/>
    <property type="match status" value="1"/>
</dbReference>
<evidence type="ECO:0000256" key="7">
    <source>
        <dbReference type="ARBA" id="ARBA00058688"/>
    </source>
</evidence>
<organism evidence="11 12">
    <name type="scientific">Sulfuricaulis limicola</name>
    <dbReference type="NCBI Taxonomy" id="1620215"/>
    <lineage>
        <taxon>Bacteria</taxon>
        <taxon>Pseudomonadati</taxon>
        <taxon>Pseudomonadota</taxon>
        <taxon>Gammaproteobacteria</taxon>
        <taxon>Acidiferrobacterales</taxon>
        <taxon>Acidiferrobacteraceae</taxon>
        <taxon>Sulfuricaulis</taxon>
    </lineage>
</organism>
<dbReference type="InParanoid" id="A0A1B4XIF3"/>
<gene>
    <name evidence="8" type="primary">rplX</name>
    <name evidence="11" type="ORF">SCL_2286</name>
</gene>